<name>A0A926DGF0_9FIRM</name>
<reference evidence="2" key="1">
    <citation type="submission" date="2020-08" db="EMBL/GenBank/DDBJ databases">
        <title>Genome public.</title>
        <authorList>
            <person name="Liu C."/>
            <person name="Sun Q."/>
        </authorList>
    </citation>
    <scope>NUCLEOTIDE SEQUENCE</scope>
    <source>
        <strain evidence="2">BX7</strain>
    </source>
</reference>
<gene>
    <name evidence="2" type="ORF">H8695_07770</name>
</gene>
<dbReference type="Proteomes" id="UP000620366">
    <property type="component" value="Unassembled WGS sequence"/>
</dbReference>
<sequence>MRRVFRGRLPGLLLALCMTAALAFTVYVCVESLAAVDAGLVIDREGTAKNELLCALFLGRAREACAAYYANSLTTTPTLTADDMALTHAACLDDGGHEAAFALSAHVGELALGEDEAVFTVTADGDVVLESYRTVRRETIAPGNEALFKAPLPAAE</sequence>
<organism evidence="2 3">
    <name type="scientific">Feifania hominis</name>
    <dbReference type="NCBI Taxonomy" id="2763660"/>
    <lineage>
        <taxon>Bacteria</taxon>
        <taxon>Bacillati</taxon>
        <taxon>Bacillota</taxon>
        <taxon>Clostridia</taxon>
        <taxon>Eubacteriales</taxon>
        <taxon>Feifaniaceae</taxon>
        <taxon>Feifania</taxon>
    </lineage>
</organism>
<dbReference type="AlphaFoldDB" id="A0A926DGF0"/>
<dbReference type="RefSeq" id="WP_249300421.1">
    <property type="nucleotide sequence ID" value="NZ_JACRSP010000003.1"/>
</dbReference>
<comment type="caution">
    <text evidence="2">The sequence shown here is derived from an EMBL/GenBank/DDBJ whole genome shotgun (WGS) entry which is preliminary data.</text>
</comment>
<protein>
    <submittedName>
        <fullName evidence="2">Uncharacterized protein</fullName>
    </submittedName>
</protein>
<dbReference type="EMBL" id="JACRSP010000003">
    <property type="protein sequence ID" value="MBC8536580.1"/>
    <property type="molecule type" value="Genomic_DNA"/>
</dbReference>
<keyword evidence="1" id="KW-0732">Signal</keyword>
<evidence type="ECO:0000313" key="3">
    <source>
        <dbReference type="Proteomes" id="UP000620366"/>
    </source>
</evidence>
<feature type="signal peptide" evidence="1">
    <location>
        <begin position="1"/>
        <end position="23"/>
    </location>
</feature>
<accession>A0A926DGF0</accession>
<feature type="chain" id="PRO_5036791365" evidence="1">
    <location>
        <begin position="24"/>
        <end position="156"/>
    </location>
</feature>
<keyword evidence="3" id="KW-1185">Reference proteome</keyword>
<evidence type="ECO:0000256" key="1">
    <source>
        <dbReference type="SAM" id="SignalP"/>
    </source>
</evidence>
<evidence type="ECO:0000313" key="2">
    <source>
        <dbReference type="EMBL" id="MBC8536580.1"/>
    </source>
</evidence>
<proteinExistence type="predicted"/>